<keyword evidence="3" id="KW-1185">Reference proteome</keyword>
<evidence type="ECO:0000313" key="3">
    <source>
        <dbReference type="Proteomes" id="UP000256970"/>
    </source>
</evidence>
<feature type="domain" description="C-type lectin" evidence="1">
    <location>
        <begin position="492"/>
        <end position="648"/>
    </location>
</feature>
<protein>
    <recommendedName>
        <fullName evidence="1">C-type lectin domain-containing protein</fullName>
    </recommendedName>
</protein>
<dbReference type="Gene3D" id="3.10.100.10">
    <property type="entry name" value="Mannose-Binding Protein A, subunit A"/>
    <property type="match status" value="2"/>
</dbReference>
<gene>
    <name evidence="2" type="ORF">BQ4739_LOCUS8196</name>
</gene>
<sequence length="650" mass="71059">MAAAEGNALHTGGWVFAPTPSNQGDCNSCVGWALAAAAQSAAATALRINSNKVPLTSVLQLLVCHSEGAGNCRDGWFLEKAVELLTGSVQQRSACVQGFAADNCTGRLSREQMRTFAAARECQVQQCKVQLPRGSYSYKKEIPLENMWQRRTALYAGPGAGTVQAEKAGGAEINHAVILAGYNNIEGYWIIWSSWGNWAEAGFARVRFGQLAIGEPDNTYGIVFNPSSPPKPSVKLTADSKQANCQWYQVQPEDYVSKVADALRLPIERLLQQNVEHIPDLGAWLKPGHRLQACGAIVSAASVPASKTPSGKRWEYFNTNSFQFRPAEYVCNQLGGHLVTVDSNSTNQMLYDTFVARWPLARTGISIGLILKQPTTDRSKWSWLSGAKMSYQNWGTFVNPSLNSNVTQPDNFKGYEGECSTLAGPGVSFLKPSGGWSDVACPNHYPFVCEFVPSVTRRTNQTQIEVVITKTARSPDGKLWATLALGAMQPAAQRYCRQLNGNLATVDSASITKFLIKDFLNTTEAVCNRFGKCWGWGNYSLVEAGGMWIGLHMPGSTGTAPSDKSQYIWYSGAATDTYSNWGRARDSRRDGPASCDQPDGLDPWSWEAQDLGDVPSCVYAISSQDHWCREVGTWDDVGCDNYKPFICEFG</sequence>
<dbReference type="InterPro" id="IPR001304">
    <property type="entry name" value="C-type_lectin-like"/>
</dbReference>
<evidence type="ECO:0000313" key="2">
    <source>
        <dbReference type="EMBL" id="SZX67846.1"/>
    </source>
</evidence>
<organism evidence="2 3">
    <name type="scientific">Tetradesmus obliquus</name>
    <name type="common">Green alga</name>
    <name type="synonym">Acutodesmus obliquus</name>
    <dbReference type="NCBI Taxonomy" id="3088"/>
    <lineage>
        <taxon>Eukaryota</taxon>
        <taxon>Viridiplantae</taxon>
        <taxon>Chlorophyta</taxon>
        <taxon>core chlorophytes</taxon>
        <taxon>Chlorophyceae</taxon>
        <taxon>CS clade</taxon>
        <taxon>Sphaeropleales</taxon>
        <taxon>Scenedesmaceae</taxon>
        <taxon>Tetradesmus</taxon>
    </lineage>
</organism>
<dbReference type="InterPro" id="IPR016187">
    <property type="entry name" value="CTDL_fold"/>
</dbReference>
<evidence type="ECO:0000259" key="1">
    <source>
        <dbReference type="PROSITE" id="PS50041"/>
    </source>
</evidence>
<feature type="domain" description="C-type lectin" evidence="1">
    <location>
        <begin position="316"/>
        <end position="450"/>
    </location>
</feature>
<dbReference type="Proteomes" id="UP000256970">
    <property type="component" value="Unassembled WGS sequence"/>
</dbReference>
<dbReference type="InterPro" id="IPR038765">
    <property type="entry name" value="Papain-like_cys_pep_sf"/>
</dbReference>
<dbReference type="SUPFAM" id="SSF54001">
    <property type="entry name" value="Cysteine proteinases"/>
    <property type="match status" value="1"/>
</dbReference>
<dbReference type="PROSITE" id="PS50041">
    <property type="entry name" value="C_TYPE_LECTIN_2"/>
    <property type="match status" value="2"/>
</dbReference>
<dbReference type="Pfam" id="PF00112">
    <property type="entry name" value="Peptidase_C1"/>
    <property type="match status" value="1"/>
</dbReference>
<dbReference type="InterPro" id="IPR016186">
    <property type="entry name" value="C-type_lectin-like/link_sf"/>
</dbReference>
<dbReference type="STRING" id="3088.A0A383VTX7"/>
<reference evidence="2 3" key="1">
    <citation type="submission" date="2016-10" db="EMBL/GenBank/DDBJ databases">
        <authorList>
            <person name="Cai Z."/>
        </authorList>
    </citation>
    <scope>NUCLEOTIDE SEQUENCE [LARGE SCALE GENOMIC DNA]</scope>
</reference>
<proteinExistence type="predicted"/>
<dbReference type="InterPro" id="IPR051004">
    <property type="entry name" value="DC-SIGN_domain-containing"/>
</dbReference>
<dbReference type="Pfam" id="PF00059">
    <property type="entry name" value="Lectin_C"/>
    <property type="match status" value="2"/>
</dbReference>
<dbReference type="SUPFAM" id="SSF56436">
    <property type="entry name" value="C-type lectin-like"/>
    <property type="match status" value="2"/>
</dbReference>
<dbReference type="InterPro" id="IPR000668">
    <property type="entry name" value="Peptidase_C1A_C"/>
</dbReference>
<dbReference type="Gene3D" id="3.90.70.10">
    <property type="entry name" value="Cysteine proteinases"/>
    <property type="match status" value="1"/>
</dbReference>
<dbReference type="SMART" id="SM00034">
    <property type="entry name" value="CLECT"/>
    <property type="match status" value="2"/>
</dbReference>
<dbReference type="AlphaFoldDB" id="A0A383VTX7"/>
<dbReference type="GO" id="GO:0008234">
    <property type="term" value="F:cysteine-type peptidase activity"/>
    <property type="evidence" value="ECO:0007669"/>
    <property type="project" value="InterPro"/>
</dbReference>
<dbReference type="CDD" id="cd00037">
    <property type="entry name" value="CLECT"/>
    <property type="match status" value="2"/>
</dbReference>
<accession>A0A383VTX7</accession>
<dbReference type="PANTHER" id="PTHR22802">
    <property type="entry name" value="C-TYPE LECTIN SUPERFAMILY MEMBER"/>
    <property type="match status" value="1"/>
</dbReference>
<dbReference type="SMART" id="SM00645">
    <property type="entry name" value="Pept_C1"/>
    <property type="match status" value="1"/>
</dbReference>
<name>A0A383VTX7_TETOB</name>
<dbReference type="GO" id="GO:0006508">
    <property type="term" value="P:proteolysis"/>
    <property type="evidence" value="ECO:0007669"/>
    <property type="project" value="InterPro"/>
</dbReference>
<dbReference type="EMBL" id="FNXT01000814">
    <property type="protein sequence ID" value="SZX67846.1"/>
    <property type="molecule type" value="Genomic_DNA"/>
</dbReference>
<dbReference type="PANTHER" id="PTHR22802:SF396">
    <property type="entry name" value="C-TYPE LECTIN DOMAIN-CONTAINING PROTEIN"/>
    <property type="match status" value="1"/>
</dbReference>